<name>A0A1F6BSG5_9BACT</name>
<dbReference type="Proteomes" id="UP000179014">
    <property type="component" value="Unassembled WGS sequence"/>
</dbReference>
<evidence type="ECO:0000313" key="2">
    <source>
        <dbReference type="Proteomes" id="UP000179014"/>
    </source>
</evidence>
<reference evidence="1 2" key="1">
    <citation type="journal article" date="2016" name="Nat. Commun.">
        <title>Thousands of microbial genomes shed light on interconnected biogeochemical processes in an aquifer system.</title>
        <authorList>
            <person name="Anantharaman K."/>
            <person name="Brown C.T."/>
            <person name="Hug L.A."/>
            <person name="Sharon I."/>
            <person name="Castelle C.J."/>
            <person name="Probst A.J."/>
            <person name="Thomas B.C."/>
            <person name="Singh A."/>
            <person name="Wilkins M.J."/>
            <person name="Karaoz U."/>
            <person name="Brodie E.L."/>
            <person name="Williams K.H."/>
            <person name="Hubbard S.S."/>
            <person name="Banfield J.F."/>
        </authorList>
    </citation>
    <scope>NUCLEOTIDE SEQUENCE [LARGE SCALE GENOMIC DNA]</scope>
</reference>
<proteinExistence type="predicted"/>
<evidence type="ECO:0000313" key="1">
    <source>
        <dbReference type="EMBL" id="OGG39899.1"/>
    </source>
</evidence>
<organism evidence="1 2">
    <name type="scientific">Candidatus Kaiserbacteria bacterium GWA2_50_9</name>
    <dbReference type="NCBI Taxonomy" id="1798474"/>
    <lineage>
        <taxon>Bacteria</taxon>
        <taxon>Candidatus Kaiseribacteriota</taxon>
    </lineage>
</organism>
<protein>
    <submittedName>
        <fullName evidence="1">Uncharacterized protein</fullName>
    </submittedName>
</protein>
<dbReference type="STRING" id="1798474.A2118_00765"/>
<accession>A0A1F6BSG5</accession>
<dbReference type="AlphaFoldDB" id="A0A1F6BSG5"/>
<dbReference type="EMBL" id="MFKN01000037">
    <property type="protein sequence ID" value="OGG39899.1"/>
    <property type="molecule type" value="Genomic_DNA"/>
</dbReference>
<gene>
    <name evidence="1" type="ORF">A2118_00765</name>
</gene>
<comment type="caution">
    <text evidence="1">The sequence shown here is derived from an EMBL/GenBank/DDBJ whole genome shotgun (WGS) entry which is preliminary data.</text>
</comment>
<sequence length="267" mass="30839">MLFSTAKNAEDHVVELVANDRTTIKSLHARLDKERALSLRAMYKVINKLVDAGVLLKVGKQVMVDQEWAKRVGEMLNSASAPLLSDGERAVYTFISVEHLDAFWKTVVLPLEQSTSAREVFFYNPHNFWAYLPTRKESEDAYYRHFENTKRYGFFTVGGHSGADAEFKREYQSDFLQTDLRNIASLRKTDHITIIGPIIITVRLAKEVAERIDKLYRLEKSMKDILPEIVRICQKPGKIRFVLENNPVKAGKLKKILARNFYFKRPE</sequence>